<protein>
    <submittedName>
        <fullName evidence="2">Transcriptional regulator</fullName>
    </submittedName>
</protein>
<dbReference type="InterPro" id="IPR036286">
    <property type="entry name" value="LexA/Signal_pep-like_sf"/>
</dbReference>
<dbReference type="Gene3D" id="2.10.109.10">
    <property type="entry name" value="Umud Fragment, subunit A"/>
    <property type="match status" value="1"/>
</dbReference>
<dbReference type="AlphaFoldDB" id="A0A369YKJ0"/>
<dbReference type="Pfam" id="PF00717">
    <property type="entry name" value="Peptidase_S24"/>
    <property type="match status" value="1"/>
</dbReference>
<evidence type="ECO:0000259" key="1">
    <source>
        <dbReference type="Pfam" id="PF00717"/>
    </source>
</evidence>
<accession>A0A369YKJ0</accession>
<name>A0A369YKJ0_9PAST</name>
<dbReference type="InterPro" id="IPR015927">
    <property type="entry name" value="Peptidase_S24_S26A/B/C"/>
</dbReference>
<sequence length="149" mass="17618">MASLRQLDPKREFSYQPMPMYRDKDSERTMKLDLNTLCIKRPTETFFILVKNPNLIAWGIELDDLLVVEKASEYFVNDLLVLEQAGEYKFYQFFNEINGEKILFSLDANLPNRRIQDWKDITISGVITNVVHQIRPRFSPIMHEKRYAA</sequence>
<evidence type="ECO:0000313" key="2">
    <source>
        <dbReference type="EMBL" id="RDE73750.1"/>
    </source>
</evidence>
<gene>
    <name evidence="2" type="ORF">DPV93_00905</name>
</gene>
<dbReference type="Proteomes" id="UP000253872">
    <property type="component" value="Unassembled WGS sequence"/>
</dbReference>
<dbReference type="SUPFAM" id="SSF51306">
    <property type="entry name" value="LexA/Signal peptidase"/>
    <property type="match status" value="1"/>
</dbReference>
<dbReference type="RefSeq" id="WP_111401463.1">
    <property type="nucleotide sequence ID" value="NZ_QEPN01000001.1"/>
</dbReference>
<feature type="domain" description="Peptidase S24/S26A/S26B/S26C" evidence="1">
    <location>
        <begin position="23"/>
        <end position="127"/>
    </location>
</feature>
<proteinExistence type="predicted"/>
<evidence type="ECO:0000313" key="3">
    <source>
        <dbReference type="Proteomes" id="UP000253872"/>
    </source>
</evidence>
<dbReference type="EMBL" id="QEPN01000001">
    <property type="protein sequence ID" value="RDE73750.1"/>
    <property type="molecule type" value="Genomic_DNA"/>
</dbReference>
<dbReference type="STRING" id="1035839.GCA_000238795_00590"/>
<organism evidence="2 3">
    <name type="scientific">Haemophilus sputorum</name>
    <dbReference type="NCBI Taxonomy" id="1078480"/>
    <lineage>
        <taxon>Bacteria</taxon>
        <taxon>Pseudomonadati</taxon>
        <taxon>Pseudomonadota</taxon>
        <taxon>Gammaproteobacteria</taxon>
        <taxon>Pasteurellales</taxon>
        <taxon>Pasteurellaceae</taxon>
        <taxon>Haemophilus</taxon>
    </lineage>
</organism>
<reference evidence="2 3" key="1">
    <citation type="submission" date="2018-05" db="EMBL/GenBank/DDBJ databases">
        <title>Draft Genome Sequences for a Diverse set of 7 Haemophilus Species.</title>
        <authorList>
            <person name="Nichols M."/>
            <person name="Topaz N."/>
            <person name="Wang X."/>
            <person name="Wang X."/>
            <person name="Boxrud D."/>
        </authorList>
    </citation>
    <scope>NUCLEOTIDE SEQUENCE [LARGE SCALE GENOMIC DNA]</scope>
    <source>
        <strain evidence="2 3">C2002001239</strain>
    </source>
</reference>
<comment type="caution">
    <text evidence="2">The sequence shown here is derived from an EMBL/GenBank/DDBJ whole genome shotgun (WGS) entry which is preliminary data.</text>
</comment>